<evidence type="ECO:0000259" key="4">
    <source>
        <dbReference type="PROSITE" id="PS50887"/>
    </source>
</evidence>
<dbReference type="SUPFAM" id="SSF55073">
    <property type="entry name" value="Nucleotide cyclase"/>
    <property type="match status" value="1"/>
</dbReference>
<dbReference type="InterPro" id="IPR043128">
    <property type="entry name" value="Rev_trsase/Diguanyl_cyclase"/>
</dbReference>
<feature type="transmembrane region" description="Helical" evidence="3">
    <location>
        <begin position="256"/>
        <end position="276"/>
    </location>
</feature>
<feature type="transmembrane region" description="Helical" evidence="3">
    <location>
        <begin position="282"/>
        <end position="304"/>
    </location>
</feature>
<feature type="transmembrane region" description="Helical" evidence="3">
    <location>
        <begin position="198"/>
        <end position="217"/>
    </location>
</feature>
<name>A0ABS8C680_9ALTE</name>
<evidence type="ECO:0000313" key="5">
    <source>
        <dbReference type="EMBL" id="MCB5227851.1"/>
    </source>
</evidence>
<feature type="transmembrane region" description="Helical" evidence="3">
    <location>
        <begin position="229"/>
        <end position="249"/>
    </location>
</feature>
<sequence>MAEVLTAAEKSSIKLTPGLNQFTLRCDLNQPGVFSFQRHGLNRFSWQQAGITQSPIPSGEVTFQIDQGEFSALLSIDSKFAHNPRFQWQPLTDFMLSSQKHNLIMGLFYGLSFTLMLYVLIISRKVPDKALKLYSAYIFCITSFILLQEGQLFLYIASHLLREIHLAYLLSIGLTVVSATWFMCEILKVNTDFPRTSLIFKTMSLIVLFSCLLRMVIENHPSATAAAMLMSYGTLALVAAIFASALWQWQRRVSEAGLVFCALSIVLISMIFRIVLLDSNIFVQRYGFIIAFAVESLMLAIAVSRRIGRIAMAKERAENEANIDMLCNILNRRGFSLKAQHLMDYQRQNGDLLGIFYIDVDSFKQLNDTYGHHVGDTALKEIARYLQSQMRMEDAVARIGGDEFVALACFRSQHEIVAKLDELQKHFQQFTISLHQQHFSVSASIGYAMFSTVPETLEALLAAGDAAMYQAKSQRKALVLANTR</sequence>
<proteinExistence type="predicted"/>
<keyword evidence="3" id="KW-0472">Membrane</keyword>
<dbReference type="PANTHER" id="PTHR45138">
    <property type="entry name" value="REGULATORY COMPONENTS OF SENSORY TRANSDUCTION SYSTEM"/>
    <property type="match status" value="1"/>
</dbReference>
<comment type="caution">
    <text evidence="5">The sequence shown here is derived from an EMBL/GenBank/DDBJ whole genome shotgun (WGS) entry which is preliminary data.</text>
</comment>
<evidence type="ECO:0000256" key="1">
    <source>
        <dbReference type="ARBA" id="ARBA00012528"/>
    </source>
</evidence>
<dbReference type="Pfam" id="PF07695">
    <property type="entry name" value="7TMR-DISM_7TM"/>
    <property type="match status" value="1"/>
</dbReference>
<gene>
    <name evidence="5" type="ORF">JAO78_013620</name>
</gene>
<dbReference type="EMBL" id="JAEINI020000011">
    <property type="protein sequence ID" value="MCB5227851.1"/>
    <property type="molecule type" value="Genomic_DNA"/>
</dbReference>
<dbReference type="SMART" id="SM00267">
    <property type="entry name" value="GGDEF"/>
    <property type="match status" value="1"/>
</dbReference>
<dbReference type="Gene3D" id="3.30.70.270">
    <property type="match status" value="1"/>
</dbReference>
<evidence type="ECO:0000256" key="3">
    <source>
        <dbReference type="SAM" id="Phobius"/>
    </source>
</evidence>
<evidence type="ECO:0000256" key="2">
    <source>
        <dbReference type="ARBA" id="ARBA00034247"/>
    </source>
</evidence>
<feature type="domain" description="GGDEF" evidence="4">
    <location>
        <begin position="351"/>
        <end position="483"/>
    </location>
</feature>
<dbReference type="PROSITE" id="PS50887">
    <property type="entry name" value="GGDEF"/>
    <property type="match status" value="1"/>
</dbReference>
<accession>A0ABS8C680</accession>
<dbReference type="InterPro" id="IPR000160">
    <property type="entry name" value="GGDEF_dom"/>
</dbReference>
<feature type="transmembrane region" description="Helical" evidence="3">
    <location>
        <begin position="134"/>
        <end position="158"/>
    </location>
</feature>
<protein>
    <recommendedName>
        <fullName evidence="1">diguanylate cyclase</fullName>
        <ecNumber evidence="1">2.7.7.65</ecNumber>
    </recommendedName>
</protein>
<dbReference type="InterPro" id="IPR029787">
    <property type="entry name" value="Nucleotide_cyclase"/>
</dbReference>
<comment type="catalytic activity">
    <reaction evidence="2">
        <text>2 GTP = 3',3'-c-di-GMP + 2 diphosphate</text>
        <dbReference type="Rhea" id="RHEA:24898"/>
        <dbReference type="ChEBI" id="CHEBI:33019"/>
        <dbReference type="ChEBI" id="CHEBI:37565"/>
        <dbReference type="ChEBI" id="CHEBI:58805"/>
        <dbReference type="EC" id="2.7.7.65"/>
    </reaction>
</comment>
<dbReference type="Proteomes" id="UP000633814">
    <property type="component" value="Unassembled WGS sequence"/>
</dbReference>
<keyword evidence="3" id="KW-1133">Transmembrane helix</keyword>
<dbReference type="NCBIfam" id="TIGR00254">
    <property type="entry name" value="GGDEF"/>
    <property type="match status" value="1"/>
</dbReference>
<keyword evidence="6" id="KW-1185">Reference proteome</keyword>
<dbReference type="PANTHER" id="PTHR45138:SF9">
    <property type="entry name" value="DIGUANYLATE CYCLASE DGCM-RELATED"/>
    <property type="match status" value="1"/>
</dbReference>
<dbReference type="RefSeq" id="WP_226751915.1">
    <property type="nucleotide sequence ID" value="NZ_JAEINI020000011.1"/>
</dbReference>
<reference evidence="5 6" key="1">
    <citation type="submission" date="2021-10" db="EMBL/GenBank/DDBJ databases">
        <title>Alishewanella koreense sp. nov. isolated from seawater of southwestern coast in South Korea and the proposal for the reclassification of Rheinheimera perlucida and Rheinheimera tuosuensis as Arsukibacterium perlucida and Arsukibacterium tuosuensis.</title>
        <authorList>
            <person name="Kim K.H."/>
            <person name="Ruan W."/>
            <person name="Kim K.R."/>
            <person name="Baek J.H."/>
            <person name="Jeon C.O."/>
        </authorList>
    </citation>
    <scope>NUCLEOTIDE SEQUENCE [LARGE SCALE GENOMIC DNA]</scope>
    <source>
        <strain evidence="5 6">16-MA</strain>
    </source>
</reference>
<dbReference type="Pfam" id="PF00990">
    <property type="entry name" value="GGDEF"/>
    <property type="match status" value="1"/>
</dbReference>
<feature type="transmembrane region" description="Helical" evidence="3">
    <location>
        <begin position="103"/>
        <end position="122"/>
    </location>
</feature>
<dbReference type="InterPro" id="IPR050469">
    <property type="entry name" value="Diguanylate_Cyclase"/>
</dbReference>
<organism evidence="5 6">
    <name type="scientific">Alishewanella maricola</name>
    <dbReference type="NCBI Taxonomy" id="2795740"/>
    <lineage>
        <taxon>Bacteria</taxon>
        <taxon>Pseudomonadati</taxon>
        <taxon>Pseudomonadota</taxon>
        <taxon>Gammaproteobacteria</taxon>
        <taxon>Alteromonadales</taxon>
        <taxon>Alteromonadaceae</taxon>
        <taxon>Alishewanella</taxon>
    </lineage>
</organism>
<keyword evidence="3" id="KW-0812">Transmembrane</keyword>
<dbReference type="EC" id="2.7.7.65" evidence="1"/>
<dbReference type="CDD" id="cd01949">
    <property type="entry name" value="GGDEF"/>
    <property type="match status" value="1"/>
</dbReference>
<dbReference type="InterPro" id="IPR011623">
    <property type="entry name" value="7TMR_DISM_rcpt_extracell_dom1"/>
</dbReference>
<evidence type="ECO:0000313" key="6">
    <source>
        <dbReference type="Proteomes" id="UP000633814"/>
    </source>
</evidence>
<feature type="transmembrane region" description="Helical" evidence="3">
    <location>
        <begin position="164"/>
        <end position="186"/>
    </location>
</feature>